<dbReference type="EMBL" id="LR796645">
    <property type="protein sequence ID" value="CAB4155691.1"/>
    <property type="molecule type" value="Genomic_DNA"/>
</dbReference>
<proteinExistence type="predicted"/>
<reference evidence="1" key="1">
    <citation type="submission" date="2020-04" db="EMBL/GenBank/DDBJ databases">
        <authorList>
            <person name="Chiriac C."/>
            <person name="Salcher M."/>
            <person name="Ghai R."/>
            <person name="Kavagutti S V."/>
        </authorList>
    </citation>
    <scope>NUCLEOTIDE SEQUENCE</scope>
</reference>
<sequence length="153" mass="17194">MAIKYTHTFKIAINITSSYDDNFAPGLKTPEEFLVYINGVKKNRHRSGWVPFTGAHTSIQSGILVDVHDKIVEEHSSGRAFMNGLKKDKTMVHTFNIEPSDANWMFKLVCTMKGTFNKSSGLVTAVVDVYPNLDDVERIGSINKEIDAIWEVD</sequence>
<gene>
    <name evidence="1" type="ORF">UFOVP671_21</name>
</gene>
<protein>
    <submittedName>
        <fullName evidence="1">Uncharacterized protein</fullName>
    </submittedName>
</protein>
<name>A0A6J5NDS3_9CAUD</name>
<organism evidence="1">
    <name type="scientific">uncultured Caudovirales phage</name>
    <dbReference type="NCBI Taxonomy" id="2100421"/>
    <lineage>
        <taxon>Viruses</taxon>
        <taxon>Duplodnaviria</taxon>
        <taxon>Heunggongvirae</taxon>
        <taxon>Uroviricota</taxon>
        <taxon>Caudoviricetes</taxon>
        <taxon>Peduoviridae</taxon>
        <taxon>Maltschvirus</taxon>
        <taxon>Maltschvirus maltsch</taxon>
    </lineage>
</organism>
<evidence type="ECO:0000313" key="1">
    <source>
        <dbReference type="EMBL" id="CAB4155691.1"/>
    </source>
</evidence>
<accession>A0A6J5NDS3</accession>